<protein>
    <submittedName>
        <fullName evidence="1">Uncharacterized protein</fullName>
    </submittedName>
</protein>
<sequence>MEAEFVQPVAVQEAPVFRVRLWMPPVEDGFAWLVDDGELTRGDLDEVLVWAEEHARGNPYELFVRAGSPDFYGLRGRPADDGGAQETVILRTDFSPNE</sequence>
<dbReference type="AlphaFoldDB" id="A0AAE6RIW2"/>
<accession>A0AAE6RIW2</accession>
<dbReference type="EMBL" id="CP047186">
    <property type="protein sequence ID" value="QHC55066.1"/>
    <property type="molecule type" value="Genomic_DNA"/>
</dbReference>
<dbReference type="RefSeq" id="WP_132505811.1">
    <property type="nucleotide sequence ID" value="NZ_CP047186.1"/>
</dbReference>
<evidence type="ECO:0000313" key="2">
    <source>
        <dbReference type="Proteomes" id="UP000465031"/>
    </source>
</evidence>
<evidence type="ECO:0000313" key="1">
    <source>
        <dbReference type="EMBL" id="QHC55066.1"/>
    </source>
</evidence>
<proteinExistence type="predicted"/>
<dbReference type="Proteomes" id="UP000465031">
    <property type="component" value="Chromosome"/>
</dbReference>
<reference evidence="2" key="1">
    <citation type="submission" date="2019-12" db="EMBL/GenBank/DDBJ databases">
        <title>Complete and draft genome sequences of new strains and members of some known species of the genus Rathayibacter isolated from plants.</title>
        <authorList>
            <person name="Tarlachkov S.V."/>
            <person name="Starodumova I.P."/>
            <person name="Dorofeeva L.V."/>
            <person name="Prisyazhnaya N.V."/>
            <person name="Leyn S."/>
            <person name="Zlamal J."/>
            <person name="Elan M."/>
            <person name="Osterman A.L."/>
            <person name="Nadler S."/>
            <person name="Subbotin S.A."/>
            <person name="Evtushenko L.I."/>
        </authorList>
    </citation>
    <scope>NUCLEOTIDE SEQUENCE [LARGE SCALE GENOMIC DNA]</scope>
    <source>
        <strain evidence="2">VKM Ac-2761</strain>
    </source>
</reference>
<dbReference type="KEGG" id="rte:GSU10_05065"/>
<gene>
    <name evidence="1" type="ORF">GSU10_05065</name>
</gene>
<name>A0AAE6RIW2_9MICO</name>
<organism evidence="1 2">
    <name type="scientific">Rathayibacter tanaceti</name>
    <dbReference type="NCBI Taxonomy" id="1671680"/>
    <lineage>
        <taxon>Bacteria</taxon>
        <taxon>Bacillati</taxon>
        <taxon>Actinomycetota</taxon>
        <taxon>Actinomycetes</taxon>
        <taxon>Micrococcales</taxon>
        <taxon>Microbacteriaceae</taxon>
        <taxon>Rathayibacter</taxon>
    </lineage>
</organism>